<keyword evidence="14" id="KW-1185">Reference proteome</keyword>
<dbReference type="EMBL" id="JAPMOS010000063">
    <property type="protein sequence ID" value="KAJ4456704.1"/>
    <property type="molecule type" value="Genomic_DNA"/>
</dbReference>
<feature type="region of interest" description="Disordered" evidence="11">
    <location>
        <begin position="190"/>
        <end position="211"/>
    </location>
</feature>
<dbReference type="GO" id="GO:1990904">
    <property type="term" value="C:ribonucleoprotein complex"/>
    <property type="evidence" value="ECO:0007669"/>
    <property type="project" value="UniProtKB-KW"/>
</dbReference>
<keyword evidence="6" id="KW-0694">RNA-binding</keyword>
<dbReference type="PANTHER" id="PTHR10701:SF0">
    <property type="entry name" value="SMALL NUCLEAR RIBONUCLEOPROTEIN-ASSOCIATED PROTEIN B"/>
    <property type="match status" value="1"/>
</dbReference>
<dbReference type="InterPro" id="IPR010920">
    <property type="entry name" value="LSM_dom_sf"/>
</dbReference>
<dbReference type="Gene3D" id="2.30.30.100">
    <property type="match status" value="1"/>
</dbReference>
<dbReference type="InterPro" id="IPR050914">
    <property type="entry name" value="snRNP_SmB/NAA38-like"/>
</dbReference>
<comment type="subcellular location">
    <subcellularLocation>
        <location evidence="2">Cytoplasm</location>
    </subcellularLocation>
    <subcellularLocation>
        <location evidence="1">Nucleus</location>
    </subcellularLocation>
</comment>
<dbReference type="PROSITE" id="PS52002">
    <property type="entry name" value="SM"/>
    <property type="match status" value="1"/>
</dbReference>
<dbReference type="CDD" id="cd01717">
    <property type="entry name" value="Sm_B"/>
    <property type="match status" value="1"/>
</dbReference>
<keyword evidence="5" id="KW-0507">mRNA processing</keyword>
<evidence type="ECO:0000256" key="5">
    <source>
        <dbReference type="ARBA" id="ARBA00022664"/>
    </source>
</evidence>
<keyword evidence="8" id="KW-0539">Nucleus</keyword>
<feature type="domain" description="Sm" evidence="12">
    <location>
        <begin position="3"/>
        <end position="86"/>
    </location>
</feature>
<accession>A0ABQ8UBN9</accession>
<evidence type="ECO:0000256" key="7">
    <source>
        <dbReference type="ARBA" id="ARBA00023187"/>
    </source>
</evidence>
<evidence type="ECO:0000313" key="14">
    <source>
        <dbReference type="Proteomes" id="UP001141327"/>
    </source>
</evidence>
<evidence type="ECO:0000256" key="2">
    <source>
        <dbReference type="ARBA" id="ARBA00004496"/>
    </source>
</evidence>
<organism evidence="13 14">
    <name type="scientific">Paratrimastix pyriformis</name>
    <dbReference type="NCBI Taxonomy" id="342808"/>
    <lineage>
        <taxon>Eukaryota</taxon>
        <taxon>Metamonada</taxon>
        <taxon>Preaxostyla</taxon>
        <taxon>Paratrimastigidae</taxon>
        <taxon>Paratrimastix</taxon>
    </lineage>
</organism>
<dbReference type="InterPro" id="IPR047575">
    <property type="entry name" value="Sm"/>
</dbReference>
<dbReference type="SUPFAM" id="SSF50182">
    <property type="entry name" value="Sm-like ribonucleoproteins"/>
    <property type="match status" value="1"/>
</dbReference>
<evidence type="ECO:0000256" key="3">
    <source>
        <dbReference type="ARBA" id="ARBA00009123"/>
    </source>
</evidence>
<comment type="caution">
    <text evidence="13">The sequence shown here is derived from an EMBL/GenBank/DDBJ whole genome shotgun (WGS) entry which is preliminary data.</text>
</comment>
<evidence type="ECO:0000256" key="11">
    <source>
        <dbReference type="SAM" id="MobiDB-lite"/>
    </source>
</evidence>
<evidence type="ECO:0000256" key="9">
    <source>
        <dbReference type="ARBA" id="ARBA00023274"/>
    </source>
</evidence>
<gene>
    <name evidence="13" type="ORF">PAPYR_8010</name>
</gene>
<evidence type="ECO:0000256" key="6">
    <source>
        <dbReference type="ARBA" id="ARBA00022884"/>
    </source>
</evidence>
<dbReference type="InterPro" id="IPR001163">
    <property type="entry name" value="Sm_dom_euk/arc"/>
</dbReference>
<evidence type="ECO:0000256" key="4">
    <source>
        <dbReference type="ARBA" id="ARBA00022490"/>
    </source>
</evidence>
<keyword evidence="4" id="KW-0963">Cytoplasm</keyword>
<evidence type="ECO:0000259" key="12">
    <source>
        <dbReference type="PROSITE" id="PS52002"/>
    </source>
</evidence>
<keyword evidence="7" id="KW-0508">mRNA splicing</keyword>
<keyword evidence="9 13" id="KW-0687">Ribonucleoprotein</keyword>
<sequence length="211" mass="22120">MTSKKAKLENFLGWRLRAVLNDGRNIIGRFMAFDRHMNLVLGDSEEYRLIKPKKGKKEEAKEQKRHLGLILLRGENIVTFTPEGAPPSQKEKKAGVAGVGVGRAAGRGMAIALPGAGGPLPVAAPVPQHLMPTGRGMPGLGRGMPGMPMPAPGPMPGMPFMPPGGPMPGSFPPPGVMPPGGFPPMGRGMFPPGPMPGAPMPGMPPMPRPPQ</sequence>
<dbReference type="Pfam" id="PF01423">
    <property type="entry name" value="LSM"/>
    <property type="match status" value="1"/>
</dbReference>
<comment type="similarity">
    <text evidence="3">Belongs to the snRNP SmB/SmN family.</text>
</comment>
<dbReference type="Proteomes" id="UP001141327">
    <property type="component" value="Unassembled WGS sequence"/>
</dbReference>
<evidence type="ECO:0000256" key="1">
    <source>
        <dbReference type="ARBA" id="ARBA00004123"/>
    </source>
</evidence>
<name>A0ABQ8UBN9_9EUKA</name>
<proteinExistence type="inferred from homology"/>
<evidence type="ECO:0000256" key="8">
    <source>
        <dbReference type="ARBA" id="ARBA00023242"/>
    </source>
</evidence>
<feature type="compositionally biased region" description="Pro residues" evidence="11">
    <location>
        <begin position="191"/>
        <end position="211"/>
    </location>
</feature>
<dbReference type="PANTHER" id="PTHR10701">
    <property type="entry name" value="SMALL NUCLEAR RIBONUCLEOPROTEIN-ASSOCIATED PROTEIN B AND N"/>
    <property type="match status" value="1"/>
</dbReference>
<evidence type="ECO:0000256" key="10">
    <source>
        <dbReference type="ARBA" id="ARBA00041355"/>
    </source>
</evidence>
<protein>
    <recommendedName>
        <fullName evidence="10">Sm protein B</fullName>
    </recommendedName>
</protein>
<reference evidence="13" key="1">
    <citation type="journal article" date="2022" name="bioRxiv">
        <title>Genomics of Preaxostyla Flagellates Illuminates Evolutionary Transitions and the Path Towards Mitochondrial Loss.</title>
        <authorList>
            <person name="Novak L.V.F."/>
            <person name="Treitli S.C."/>
            <person name="Pyrih J."/>
            <person name="Halakuc P."/>
            <person name="Pipaliya S.V."/>
            <person name="Vacek V."/>
            <person name="Brzon O."/>
            <person name="Soukal P."/>
            <person name="Eme L."/>
            <person name="Dacks J.B."/>
            <person name="Karnkowska A."/>
            <person name="Elias M."/>
            <person name="Hampl V."/>
        </authorList>
    </citation>
    <scope>NUCLEOTIDE SEQUENCE</scope>
    <source>
        <strain evidence="13">RCP-MX</strain>
    </source>
</reference>
<evidence type="ECO:0000313" key="13">
    <source>
        <dbReference type="EMBL" id="KAJ4456704.1"/>
    </source>
</evidence>
<dbReference type="SMART" id="SM00651">
    <property type="entry name" value="Sm"/>
    <property type="match status" value="1"/>
</dbReference>